<dbReference type="AlphaFoldDB" id="A0A8J1LG23"/>
<reference evidence="4" key="1">
    <citation type="submission" date="2025-08" db="UniProtKB">
        <authorList>
            <consortium name="RefSeq"/>
        </authorList>
    </citation>
    <scope>IDENTIFICATION</scope>
    <source>
        <strain evidence="4">J_2021</strain>
        <tissue evidence="4">Erythrocytes</tissue>
    </source>
</reference>
<dbReference type="GeneID" id="121396917"/>
<keyword evidence="2" id="KW-0732">Signal</keyword>
<feature type="chain" id="PRO_5035324247" evidence="2">
    <location>
        <begin position="23"/>
        <end position="92"/>
    </location>
</feature>
<name>A0A8J1LG23_XENLA</name>
<evidence type="ECO:0000256" key="1">
    <source>
        <dbReference type="SAM" id="MobiDB-lite"/>
    </source>
</evidence>
<dbReference type="GO" id="GO:0061844">
    <property type="term" value="P:antimicrobial humoral immune response mediated by antimicrobial peptide"/>
    <property type="evidence" value="ECO:0007669"/>
    <property type="project" value="TreeGrafter"/>
</dbReference>
<feature type="signal peptide" evidence="2">
    <location>
        <begin position="1"/>
        <end position="22"/>
    </location>
</feature>
<evidence type="ECO:0000313" key="4">
    <source>
        <dbReference type="RefSeq" id="XP_041428503.1"/>
    </source>
</evidence>
<dbReference type="RefSeq" id="XP_041428503.1">
    <property type="nucleotide sequence ID" value="XM_041572569.1"/>
</dbReference>
<dbReference type="InterPro" id="IPR009955">
    <property type="entry name" value="LEAP-2"/>
</dbReference>
<feature type="region of interest" description="Disordered" evidence="1">
    <location>
        <begin position="20"/>
        <end position="46"/>
    </location>
</feature>
<dbReference type="Proteomes" id="UP000186698">
    <property type="component" value="Chromosome 8L"/>
</dbReference>
<sequence length="92" mass="10208">MGSIEAACLCILLLLCGSEVQSQPPSPDTGSKDDIKKMEWPVLLPPQRGPRMTPFWRTVGSKPLGAYCNQGMECTTKICRRGQCAYLLQYRS</sequence>
<dbReference type="GO" id="GO:0042742">
    <property type="term" value="P:defense response to bacterium"/>
    <property type="evidence" value="ECO:0007669"/>
    <property type="project" value="InterPro"/>
</dbReference>
<accession>A0A8J1LG23</accession>
<feature type="compositionally biased region" description="Basic and acidic residues" evidence="1">
    <location>
        <begin position="30"/>
        <end position="39"/>
    </location>
</feature>
<dbReference type="Gene3D" id="4.10.40.50">
    <property type="match status" value="1"/>
</dbReference>
<evidence type="ECO:0000313" key="3">
    <source>
        <dbReference type="Proteomes" id="UP000186698"/>
    </source>
</evidence>
<dbReference type="PANTHER" id="PTHR21007">
    <property type="entry name" value="LIVER EXPRESSED ANTIMICROBIAL PEPTIDE 2"/>
    <property type="match status" value="1"/>
</dbReference>
<dbReference type="PANTHER" id="PTHR21007:SF5">
    <property type="entry name" value="LIVER-EXPRESSED ANTIMICROBIAL PEPTIDE 2"/>
    <property type="match status" value="1"/>
</dbReference>
<gene>
    <name evidence="4" type="primary">LOC121396917</name>
</gene>
<dbReference type="Pfam" id="PF07359">
    <property type="entry name" value="LEAP-2"/>
    <property type="match status" value="1"/>
</dbReference>
<protein>
    <submittedName>
        <fullName evidence="4">Liver-expressed antimicrobial peptide 2-like</fullName>
    </submittedName>
</protein>
<evidence type="ECO:0000256" key="2">
    <source>
        <dbReference type="SAM" id="SignalP"/>
    </source>
</evidence>
<keyword evidence="3" id="KW-1185">Reference proteome</keyword>
<organism evidence="3 4">
    <name type="scientific">Xenopus laevis</name>
    <name type="common">African clawed frog</name>
    <dbReference type="NCBI Taxonomy" id="8355"/>
    <lineage>
        <taxon>Eukaryota</taxon>
        <taxon>Metazoa</taxon>
        <taxon>Chordata</taxon>
        <taxon>Craniata</taxon>
        <taxon>Vertebrata</taxon>
        <taxon>Euteleostomi</taxon>
        <taxon>Amphibia</taxon>
        <taxon>Batrachia</taxon>
        <taxon>Anura</taxon>
        <taxon>Pipoidea</taxon>
        <taxon>Pipidae</taxon>
        <taxon>Xenopodinae</taxon>
        <taxon>Xenopus</taxon>
        <taxon>Xenopus</taxon>
    </lineage>
</organism>
<dbReference type="KEGG" id="xla:121396917"/>
<dbReference type="OrthoDB" id="9450163at2759"/>
<proteinExistence type="predicted"/>
<dbReference type="CTD" id="121396917"/>